<dbReference type="KEGG" id="nao:Y958_08955"/>
<dbReference type="InterPro" id="IPR027417">
    <property type="entry name" value="P-loop_NTPase"/>
</dbReference>
<dbReference type="PIRSF" id="PIRSF003092">
    <property type="entry name" value="MinD"/>
    <property type="match status" value="1"/>
</dbReference>
<proteinExistence type="predicted"/>
<dbReference type="GO" id="GO:0005829">
    <property type="term" value="C:cytosol"/>
    <property type="evidence" value="ECO:0007669"/>
    <property type="project" value="TreeGrafter"/>
</dbReference>
<dbReference type="EMBL" id="CP022110">
    <property type="protein sequence ID" value="ASG20931.1"/>
    <property type="molecule type" value="Genomic_DNA"/>
</dbReference>
<sequence>MNDLLSPTGAPAALATADNVMPLRRQNILAVASGKGGVGKTFFSVTLAHALARSGKRILLFDGDLGLANVDIQLGLMPKRDLGQVIDGMVTLQGAAQRFPEGGFDIIAGRSGSGSLANLPPARLTQLRTELADVAKSYDWVVIDLGAGVDRMVRTFSGPAGTTLVVTTDEPTSITDAYAFLKLSYQANPMADLRVVINMADSKALGEKTYEKLLTVCQRYLKMSPKLGGIVRRDAKVREAIRNQSPLFMRFPTSDAAHDIEMVANRLNQGG</sequence>
<keyword evidence="2" id="KW-0067">ATP-binding</keyword>
<dbReference type="GO" id="GO:0016887">
    <property type="term" value="F:ATP hydrolysis activity"/>
    <property type="evidence" value="ECO:0007669"/>
    <property type="project" value="TreeGrafter"/>
</dbReference>
<dbReference type="GO" id="GO:0051782">
    <property type="term" value="P:negative regulation of cell division"/>
    <property type="evidence" value="ECO:0007669"/>
    <property type="project" value="TreeGrafter"/>
</dbReference>
<protein>
    <submittedName>
        <fullName evidence="4">Cobyrinic acid a,c-diamide synthase</fullName>
    </submittedName>
</protein>
<gene>
    <name evidence="4" type="ORF">Y958_08955</name>
</gene>
<dbReference type="Pfam" id="PF01656">
    <property type="entry name" value="CbiA"/>
    <property type="match status" value="1"/>
</dbReference>
<name>A0A248JR20_9PROT</name>
<dbReference type="RefSeq" id="WP_004274049.1">
    <property type="nucleotide sequence ID" value="NZ_CP022110.1"/>
</dbReference>
<dbReference type="InterPro" id="IPR002586">
    <property type="entry name" value="CobQ/CobB/MinD/ParA_Nub-bd_dom"/>
</dbReference>
<dbReference type="GO" id="GO:0005524">
    <property type="term" value="F:ATP binding"/>
    <property type="evidence" value="ECO:0007669"/>
    <property type="project" value="UniProtKB-KW"/>
</dbReference>
<dbReference type="CDD" id="cd02038">
    <property type="entry name" value="FlhG-like"/>
    <property type="match status" value="1"/>
</dbReference>
<evidence type="ECO:0000313" key="4">
    <source>
        <dbReference type="EMBL" id="ASG20931.1"/>
    </source>
</evidence>
<organism evidence="4 5">
    <name type="scientific">Nitrospirillum viridazoti CBAmc</name>
    <dbReference type="NCBI Taxonomy" id="1441467"/>
    <lineage>
        <taxon>Bacteria</taxon>
        <taxon>Pseudomonadati</taxon>
        <taxon>Pseudomonadota</taxon>
        <taxon>Alphaproteobacteria</taxon>
        <taxon>Rhodospirillales</taxon>
        <taxon>Azospirillaceae</taxon>
        <taxon>Nitrospirillum</taxon>
        <taxon>Nitrospirillum viridazoti</taxon>
    </lineage>
</organism>
<dbReference type="Gene3D" id="3.40.50.300">
    <property type="entry name" value="P-loop containing nucleotide triphosphate hydrolases"/>
    <property type="match status" value="1"/>
</dbReference>
<evidence type="ECO:0000313" key="5">
    <source>
        <dbReference type="Proteomes" id="UP000197153"/>
    </source>
</evidence>
<dbReference type="InterPro" id="IPR050625">
    <property type="entry name" value="ParA/MinD_ATPase"/>
</dbReference>
<dbReference type="InterPro" id="IPR033875">
    <property type="entry name" value="FlhG"/>
</dbReference>
<dbReference type="GO" id="GO:0009898">
    <property type="term" value="C:cytoplasmic side of plasma membrane"/>
    <property type="evidence" value="ECO:0007669"/>
    <property type="project" value="TreeGrafter"/>
</dbReference>
<dbReference type="PANTHER" id="PTHR43384">
    <property type="entry name" value="SEPTUM SITE-DETERMINING PROTEIN MIND HOMOLOG, CHLOROPLASTIC-RELATED"/>
    <property type="match status" value="1"/>
</dbReference>
<keyword evidence="5" id="KW-1185">Reference proteome</keyword>
<feature type="domain" description="CobQ/CobB/MinD/ParA nucleotide binding" evidence="3">
    <location>
        <begin position="29"/>
        <end position="246"/>
    </location>
</feature>
<dbReference type="PANTHER" id="PTHR43384:SF4">
    <property type="entry name" value="CELLULOSE BIOSYNTHESIS PROTEIN BCSQ-RELATED"/>
    <property type="match status" value="1"/>
</dbReference>
<dbReference type="SUPFAM" id="SSF52540">
    <property type="entry name" value="P-loop containing nucleoside triphosphate hydrolases"/>
    <property type="match status" value="1"/>
</dbReference>
<keyword evidence="1" id="KW-0547">Nucleotide-binding</keyword>
<reference evidence="4 5" key="1">
    <citation type="submission" date="2017-06" db="EMBL/GenBank/DDBJ databases">
        <title>Complete genome sequence of Nitrospirillum amazonense strain CBAmC, an endophytic nitrogen-fixing and plant growth-promoting bacterium, isolated from sugarcane.</title>
        <authorList>
            <person name="Schwab S."/>
            <person name="dos Santos Teixeira K.R."/>
            <person name="Simoes Araujo J.L."/>
            <person name="Soares Vidal M."/>
            <person name="Borges de Freitas H.R."/>
            <person name="Rivello Crivelaro A.L."/>
            <person name="Bueno de Camargo Nunes A."/>
            <person name="dos Santos C.M."/>
            <person name="Palmeira da Silva Rosa D."/>
            <person name="da Silva Padilha D."/>
            <person name="da Silva E."/>
            <person name="Araujo Terra L."/>
            <person name="Soares Mendes V."/>
            <person name="Farinelli L."/>
            <person name="Magalhaes Cruz L."/>
            <person name="Baldani J.I."/>
        </authorList>
    </citation>
    <scope>NUCLEOTIDE SEQUENCE [LARGE SCALE GENOMIC DNA]</scope>
    <source>
        <strain evidence="4 5">CBAmC</strain>
    </source>
</reference>
<accession>A0A248JR20</accession>
<dbReference type="InterPro" id="IPR025501">
    <property type="entry name" value="MinD_FleN"/>
</dbReference>
<dbReference type="AlphaFoldDB" id="A0A248JR20"/>
<evidence type="ECO:0000256" key="2">
    <source>
        <dbReference type="ARBA" id="ARBA00022840"/>
    </source>
</evidence>
<evidence type="ECO:0000259" key="3">
    <source>
        <dbReference type="Pfam" id="PF01656"/>
    </source>
</evidence>
<dbReference type="Proteomes" id="UP000197153">
    <property type="component" value="Chromosome 1"/>
</dbReference>
<evidence type="ECO:0000256" key="1">
    <source>
        <dbReference type="ARBA" id="ARBA00022741"/>
    </source>
</evidence>